<organism evidence="2 3">
    <name type="scientific">Choiromyces venosus 120613-1</name>
    <dbReference type="NCBI Taxonomy" id="1336337"/>
    <lineage>
        <taxon>Eukaryota</taxon>
        <taxon>Fungi</taxon>
        <taxon>Dikarya</taxon>
        <taxon>Ascomycota</taxon>
        <taxon>Pezizomycotina</taxon>
        <taxon>Pezizomycetes</taxon>
        <taxon>Pezizales</taxon>
        <taxon>Tuberaceae</taxon>
        <taxon>Choiromyces</taxon>
    </lineage>
</organism>
<keyword evidence="3" id="KW-1185">Reference proteome</keyword>
<evidence type="ECO:0000313" key="2">
    <source>
        <dbReference type="EMBL" id="RPA96278.1"/>
    </source>
</evidence>
<evidence type="ECO:0000313" key="3">
    <source>
        <dbReference type="Proteomes" id="UP000276215"/>
    </source>
</evidence>
<dbReference type="EMBL" id="ML120416">
    <property type="protein sequence ID" value="RPA96278.1"/>
    <property type="molecule type" value="Genomic_DNA"/>
</dbReference>
<feature type="region of interest" description="Disordered" evidence="1">
    <location>
        <begin position="1"/>
        <end position="50"/>
    </location>
</feature>
<dbReference type="AlphaFoldDB" id="A0A3N4JH12"/>
<reference evidence="2 3" key="1">
    <citation type="journal article" date="2018" name="Nat. Ecol. Evol.">
        <title>Pezizomycetes genomes reveal the molecular basis of ectomycorrhizal truffle lifestyle.</title>
        <authorList>
            <person name="Murat C."/>
            <person name="Payen T."/>
            <person name="Noel B."/>
            <person name="Kuo A."/>
            <person name="Morin E."/>
            <person name="Chen J."/>
            <person name="Kohler A."/>
            <person name="Krizsan K."/>
            <person name="Balestrini R."/>
            <person name="Da Silva C."/>
            <person name="Montanini B."/>
            <person name="Hainaut M."/>
            <person name="Levati E."/>
            <person name="Barry K.W."/>
            <person name="Belfiori B."/>
            <person name="Cichocki N."/>
            <person name="Clum A."/>
            <person name="Dockter R.B."/>
            <person name="Fauchery L."/>
            <person name="Guy J."/>
            <person name="Iotti M."/>
            <person name="Le Tacon F."/>
            <person name="Lindquist E.A."/>
            <person name="Lipzen A."/>
            <person name="Malagnac F."/>
            <person name="Mello A."/>
            <person name="Molinier V."/>
            <person name="Miyauchi S."/>
            <person name="Poulain J."/>
            <person name="Riccioni C."/>
            <person name="Rubini A."/>
            <person name="Sitrit Y."/>
            <person name="Splivallo R."/>
            <person name="Traeger S."/>
            <person name="Wang M."/>
            <person name="Zifcakova L."/>
            <person name="Wipf D."/>
            <person name="Zambonelli A."/>
            <person name="Paolocci F."/>
            <person name="Nowrousian M."/>
            <person name="Ottonello S."/>
            <person name="Baldrian P."/>
            <person name="Spatafora J.W."/>
            <person name="Henrissat B."/>
            <person name="Nagy L.G."/>
            <person name="Aury J.M."/>
            <person name="Wincker P."/>
            <person name="Grigoriev I.V."/>
            <person name="Bonfante P."/>
            <person name="Martin F.M."/>
        </authorList>
    </citation>
    <scope>NUCLEOTIDE SEQUENCE [LARGE SCALE GENOMIC DNA]</scope>
    <source>
        <strain evidence="2 3">120613-1</strain>
    </source>
</reference>
<evidence type="ECO:0000256" key="1">
    <source>
        <dbReference type="SAM" id="MobiDB-lite"/>
    </source>
</evidence>
<name>A0A3N4JH12_9PEZI</name>
<accession>A0A3N4JH12</accession>
<gene>
    <name evidence="2" type="ORF">L873DRAFT_1811711</name>
</gene>
<dbReference type="Proteomes" id="UP000276215">
    <property type="component" value="Unassembled WGS sequence"/>
</dbReference>
<proteinExistence type="predicted"/>
<protein>
    <submittedName>
        <fullName evidence="2">Uncharacterized protein</fullName>
    </submittedName>
</protein>
<sequence length="50" mass="5638">MPPPDFTSYMSQAKPANCKTTPHNTLPRVNRSNNHPSFYGGQRGPRPQQK</sequence>